<accession>S5RUB3</accession>
<dbReference type="SUPFAM" id="SSF47473">
    <property type="entry name" value="EF-hand"/>
    <property type="match status" value="1"/>
</dbReference>
<dbReference type="SMART" id="SM00054">
    <property type="entry name" value="EFh"/>
    <property type="match status" value="4"/>
</dbReference>
<keyword evidence="1" id="KW-0479">Metal-binding</keyword>
<dbReference type="InterPro" id="IPR002048">
    <property type="entry name" value="EF_hand_dom"/>
</dbReference>
<feature type="domain" description="EF-hand" evidence="5">
    <location>
        <begin position="138"/>
        <end position="173"/>
    </location>
</feature>
<reference evidence="6" key="1">
    <citation type="submission" date="2013-04" db="EMBL/GenBank/DDBJ databases">
        <authorList>
            <person name="Lebert M."/>
            <person name="Daiker V."/>
            <person name="Richter P."/>
            <person name="Nasir A."/>
        </authorList>
    </citation>
    <scope>NUCLEOTIDE SEQUENCE</scope>
</reference>
<feature type="region of interest" description="Disordered" evidence="4">
    <location>
        <begin position="1"/>
        <end position="28"/>
    </location>
</feature>
<feature type="domain" description="EF-hand" evidence="5">
    <location>
        <begin position="29"/>
        <end position="64"/>
    </location>
</feature>
<dbReference type="AlphaFoldDB" id="S5RUB3"/>
<sequence length="173" mass="20071">MYKKSPRVTAAPTSTSRGKKKSRFEVTEEQRQEIREAFELFDTDKNGQIDAHEMKVAMRALGFDVRKEEVLRLMEEVDREGTGHIGLQDFSDIMSEKIAERDPREEMVKAFHLFDDDHSGRISLKNLRRVARELGENLTDDELQAMIDEFDKDQDGEINEEEFIAIMTSNDDL</sequence>
<evidence type="ECO:0000256" key="2">
    <source>
        <dbReference type="ARBA" id="ARBA00022737"/>
    </source>
</evidence>
<dbReference type="PANTHER" id="PTHR23048:SF48">
    <property type="entry name" value="CENTRIN 3"/>
    <property type="match status" value="1"/>
</dbReference>
<name>S5RUB3_EUGGR</name>
<dbReference type="GO" id="GO:0016460">
    <property type="term" value="C:myosin II complex"/>
    <property type="evidence" value="ECO:0007669"/>
    <property type="project" value="TreeGrafter"/>
</dbReference>
<organism evidence="6">
    <name type="scientific">Euglena gracilis</name>
    <dbReference type="NCBI Taxonomy" id="3039"/>
    <lineage>
        <taxon>Eukaryota</taxon>
        <taxon>Discoba</taxon>
        <taxon>Euglenozoa</taxon>
        <taxon>Euglenida</taxon>
        <taxon>Spirocuta</taxon>
        <taxon>Euglenophyceae</taxon>
        <taxon>Euglenales</taxon>
        <taxon>Euglenaceae</taxon>
        <taxon>Euglena</taxon>
    </lineage>
</organism>
<dbReference type="GO" id="GO:0005509">
    <property type="term" value="F:calcium ion binding"/>
    <property type="evidence" value="ECO:0007669"/>
    <property type="project" value="InterPro"/>
</dbReference>
<dbReference type="PROSITE" id="PS50222">
    <property type="entry name" value="EF_HAND_2"/>
    <property type="match status" value="4"/>
</dbReference>
<dbReference type="InterPro" id="IPR050230">
    <property type="entry name" value="CALM/Myosin/TropC-like"/>
</dbReference>
<dbReference type="InterPro" id="IPR018247">
    <property type="entry name" value="EF_Hand_1_Ca_BS"/>
</dbReference>
<dbReference type="Gene3D" id="1.10.238.10">
    <property type="entry name" value="EF-hand"/>
    <property type="match status" value="2"/>
</dbReference>
<dbReference type="PROSITE" id="PS00018">
    <property type="entry name" value="EF_HAND_1"/>
    <property type="match status" value="2"/>
</dbReference>
<feature type="domain" description="EF-hand" evidence="5">
    <location>
        <begin position="65"/>
        <end position="100"/>
    </location>
</feature>
<dbReference type="PANTHER" id="PTHR23048">
    <property type="entry name" value="MYOSIN LIGHT CHAIN 1, 3"/>
    <property type="match status" value="1"/>
</dbReference>
<proteinExistence type="evidence at transcript level"/>
<protein>
    <submittedName>
        <fullName evidence="6">Centrin</fullName>
    </submittedName>
</protein>
<keyword evidence="3" id="KW-0106">Calcium</keyword>
<evidence type="ECO:0000256" key="1">
    <source>
        <dbReference type="ARBA" id="ARBA00022723"/>
    </source>
</evidence>
<dbReference type="FunFam" id="1.10.238.10:FF:000077">
    <property type="entry name" value="Centrin 1"/>
    <property type="match status" value="1"/>
</dbReference>
<dbReference type="EMBL" id="KC859378">
    <property type="protein sequence ID" value="AGS09408.1"/>
    <property type="molecule type" value="mRNA"/>
</dbReference>
<dbReference type="InterPro" id="IPR011992">
    <property type="entry name" value="EF-hand-dom_pair"/>
</dbReference>
<evidence type="ECO:0000256" key="3">
    <source>
        <dbReference type="ARBA" id="ARBA00022837"/>
    </source>
</evidence>
<evidence type="ECO:0000313" key="6">
    <source>
        <dbReference type="EMBL" id="AGS09408.1"/>
    </source>
</evidence>
<evidence type="ECO:0000259" key="5">
    <source>
        <dbReference type="PROSITE" id="PS50222"/>
    </source>
</evidence>
<dbReference type="Pfam" id="PF13499">
    <property type="entry name" value="EF-hand_7"/>
    <property type="match status" value="2"/>
</dbReference>
<feature type="domain" description="EF-hand" evidence="5">
    <location>
        <begin position="102"/>
        <end position="137"/>
    </location>
</feature>
<dbReference type="CDD" id="cd00051">
    <property type="entry name" value="EFh"/>
    <property type="match status" value="1"/>
</dbReference>
<evidence type="ECO:0000256" key="4">
    <source>
        <dbReference type="SAM" id="MobiDB-lite"/>
    </source>
</evidence>
<keyword evidence="2" id="KW-0677">Repeat</keyword>